<comment type="caution">
    <text evidence="1">The sequence shown here is derived from an EMBL/GenBank/DDBJ whole genome shotgun (WGS) entry which is preliminary data.</text>
</comment>
<gene>
    <name evidence="1" type="ORF">N7330_17730</name>
</gene>
<name>A0AA42HUS3_9BURK</name>
<dbReference type="EMBL" id="JAODZU010000029">
    <property type="protein sequence ID" value="MDH0364870.1"/>
    <property type="molecule type" value="Genomic_DNA"/>
</dbReference>
<evidence type="ECO:0000313" key="1">
    <source>
        <dbReference type="EMBL" id="MDH0364870.1"/>
    </source>
</evidence>
<evidence type="ECO:0000313" key="2">
    <source>
        <dbReference type="Proteomes" id="UP001158297"/>
    </source>
</evidence>
<accession>A0AA42HUS3</accession>
<reference evidence="1" key="1">
    <citation type="submission" date="2022-09" db="EMBL/GenBank/DDBJ databases">
        <title>Intensive care unit water sources are persistently colonized with multi-drug resistant bacteria and are the site of extensive horizontal gene transfer of antibiotic resistance genes.</title>
        <authorList>
            <person name="Diorio-Toth L."/>
        </authorList>
    </citation>
    <scope>NUCLEOTIDE SEQUENCE</scope>
    <source>
        <strain evidence="1">GD04130</strain>
    </source>
</reference>
<organism evidence="1 2">
    <name type="scientific">Comamonas aquatica</name>
    <dbReference type="NCBI Taxonomy" id="225991"/>
    <lineage>
        <taxon>Bacteria</taxon>
        <taxon>Pseudomonadati</taxon>
        <taxon>Pseudomonadota</taxon>
        <taxon>Betaproteobacteria</taxon>
        <taxon>Burkholderiales</taxon>
        <taxon>Comamonadaceae</taxon>
        <taxon>Comamonas</taxon>
    </lineage>
</organism>
<dbReference type="RefSeq" id="WP_279823182.1">
    <property type="nucleotide sequence ID" value="NZ_JAOCET010000002.1"/>
</dbReference>
<dbReference type="AlphaFoldDB" id="A0AA42HUS3"/>
<proteinExistence type="predicted"/>
<sequence>MSLLEDVKRKAKQLPARLGALDKELQAIAKKLQKLEQMGLERGKAHWRKEGKKAYLYLVYPMEKGTRPRVYVGSDPKKVKQTQDAIARAFEFDELAERQSVLQQCFARSMAAVNEAARYLDKW</sequence>
<protein>
    <submittedName>
        <fullName evidence="1">Uncharacterized protein</fullName>
    </submittedName>
</protein>
<dbReference type="Proteomes" id="UP001158297">
    <property type="component" value="Unassembled WGS sequence"/>
</dbReference>